<sequence>MKRLIILFDIFISFSTAQRIDFEPSKFERGVLEVEDALNTYTDLSQADIAFMLSKQFNYTNFLANHIVDGFFINFKEKWQMKMVLKKKADKGKIKHFTGKGFDANGEHFDVTNGTIMESGHWTFIKSYNGRGPEGWVHEWRYAGQMNGKIWHGGFQKVEKAFDEMFIAQTFFYENSTAFDYPPKVQPHKLSATTVSRPFNLCKEKISEYSQGVLSDISSAREKRRVQNWSSKLTGIMENMFDGVNSNGFHIDMLSQVRKGMANRVGANVDDLARVCFRRVVQHRFKKKGNGGKHLITRARRLLKQLCSKTASNGAPECKRL</sequence>
<evidence type="ECO:0000256" key="1">
    <source>
        <dbReference type="SAM" id="SignalP"/>
    </source>
</evidence>
<keyword evidence="1" id="KW-0732">Signal</keyword>
<reference evidence="2 3" key="1">
    <citation type="submission" date="2021-04" db="EMBL/GenBank/DDBJ databases">
        <authorList>
            <person name="Bliznina A."/>
        </authorList>
    </citation>
    <scope>NUCLEOTIDE SEQUENCE [LARGE SCALE GENOMIC DNA]</scope>
</reference>
<evidence type="ECO:0000313" key="2">
    <source>
        <dbReference type="EMBL" id="CAG5098080.1"/>
    </source>
</evidence>
<gene>
    <name evidence="2" type="ORF">OKIOD_LOCUS6921</name>
</gene>
<feature type="chain" id="PRO_5046924257" evidence="1">
    <location>
        <begin position="18"/>
        <end position="321"/>
    </location>
</feature>
<dbReference type="EMBL" id="OU015569">
    <property type="protein sequence ID" value="CAG5098080.1"/>
    <property type="molecule type" value="Genomic_DNA"/>
</dbReference>
<accession>A0ABN7SGM7</accession>
<feature type="signal peptide" evidence="1">
    <location>
        <begin position="1"/>
        <end position="17"/>
    </location>
</feature>
<protein>
    <submittedName>
        <fullName evidence="2">Oidioi.mRNA.OKI2018_I69.XSR.g15363.t1.cds</fullName>
    </submittedName>
</protein>
<dbReference type="Proteomes" id="UP001158576">
    <property type="component" value="Chromosome XSR"/>
</dbReference>
<proteinExistence type="predicted"/>
<keyword evidence="3" id="KW-1185">Reference proteome</keyword>
<organism evidence="2 3">
    <name type="scientific">Oikopleura dioica</name>
    <name type="common">Tunicate</name>
    <dbReference type="NCBI Taxonomy" id="34765"/>
    <lineage>
        <taxon>Eukaryota</taxon>
        <taxon>Metazoa</taxon>
        <taxon>Chordata</taxon>
        <taxon>Tunicata</taxon>
        <taxon>Appendicularia</taxon>
        <taxon>Copelata</taxon>
        <taxon>Oikopleuridae</taxon>
        <taxon>Oikopleura</taxon>
    </lineage>
</organism>
<evidence type="ECO:0000313" key="3">
    <source>
        <dbReference type="Proteomes" id="UP001158576"/>
    </source>
</evidence>
<name>A0ABN7SGM7_OIKDI</name>